<name>A0A8D8DJU2_CULPI</name>
<organism evidence="2">
    <name type="scientific">Culex pipiens</name>
    <name type="common">House mosquito</name>
    <dbReference type="NCBI Taxonomy" id="7175"/>
    <lineage>
        <taxon>Eukaryota</taxon>
        <taxon>Metazoa</taxon>
        <taxon>Ecdysozoa</taxon>
        <taxon>Arthropoda</taxon>
        <taxon>Hexapoda</taxon>
        <taxon>Insecta</taxon>
        <taxon>Pterygota</taxon>
        <taxon>Neoptera</taxon>
        <taxon>Endopterygota</taxon>
        <taxon>Diptera</taxon>
        <taxon>Nematocera</taxon>
        <taxon>Culicoidea</taxon>
        <taxon>Culicidae</taxon>
        <taxon>Culicinae</taxon>
        <taxon>Culicini</taxon>
        <taxon>Culex</taxon>
        <taxon>Culex</taxon>
    </lineage>
</organism>
<sequence>MASRFRGCSHSGEKRSGKSAGRERDGSTIFTLFFNTDVSSRHCHTGLHLIFYLRDDALSLQLAALLDFRPRTNGLVVIRKRQYRSWENCRFPGWLATLDT</sequence>
<feature type="compositionally biased region" description="Basic and acidic residues" evidence="1">
    <location>
        <begin position="11"/>
        <end position="24"/>
    </location>
</feature>
<dbReference type="AlphaFoldDB" id="A0A8D8DJU2"/>
<feature type="region of interest" description="Disordered" evidence="1">
    <location>
        <begin position="1"/>
        <end position="24"/>
    </location>
</feature>
<accession>A0A8D8DJU2</accession>
<protein>
    <submittedName>
        <fullName evidence="2">(northern house mosquito) hypothetical protein</fullName>
    </submittedName>
</protein>
<evidence type="ECO:0000313" key="2">
    <source>
        <dbReference type="EMBL" id="CAG6512836.1"/>
    </source>
</evidence>
<reference evidence="2" key="1">
    <citation type="submission" date="2021-05" db="EMBL/GenBank/DDBJ databases">
        <authorList>
            <person name="Alioto T."/>
            <person name="Alioto T."/>
            <person name="Gomez Garrido J."/>
        </authorList>
    </citation>
    <scope>NUCLEOTIDE SEQUENCE</scope>
</reference>
<dbReference type="EMBL" id="HBUE01271853">
    <property type="protein sequence ID" value="CAG6564300.1"/>
    <property type="molecule type" value="Transcribed_RNA"/>
</dbReference>
<proteinExistence type="predicted"/>
<evidence type="ECO:0000256" key="1">
    <source>
        <dbReference type="SAM" id="MobiDB-lite"/>
    </source>
</evidence>
<dbReference type="EMBL" id="HBUE01166527">
    <property type="protein sequence ID" value="CAG6512836.1"/>
    <property type="molecule type" value="Transcribed_RNA"/>
</dbReference>